<evidence type="ECO:0000313" key="3">
    <source>
        <dbReference type="Proteomes" id="UP001140011"/>
    </source>
</evidence>
<dbReference type="Proteomes" id="UP001140011">
    <property type="component" value="Unassembled WGS sequence"/>
</dbReference>
<dbReference type="OrthoDB" id="5584344at2759"/>
<evidence type="ECO:0000313" key="2">
    <source>
        <dbReference type="EMBL" id="KAJ2742253.1"/>
    </source>
</evidence>
<organism evidence="2 3">
    <name type="scientific">Coemansia pectinata</name>
    <dbReference type="NCBI Taxonomy" id="1052879"/>
    <lineage>
        <taxon>Eukaryota</taxon>
        <taxon>Fungi</taxon>
        <taxon>Fungi incertae sedis</taxon>
        <taxon>Zoopagomycota</taxon>
        <taxon>Kickxellomycotina</taxon>
        <taxon>Kickxellomycetes</taxon>
        <taxon>Kickxellales</taxon>
        <taxon>Kickxellaceae</taxon>
        <taxon>Coemansia</taxon>
    </lineage>
</organism>
<comment type="caution">
    <text evidence="2">The sequence shown here is derived from an EMBL/GenBank/DDBJ whole genome shotgun (WGS) entry which is preliminary data.</text>
</comment>
<gene>
    <name evidence="2" type="ORF">GGI19_006842</name>
</gene>
<evidence type="ECO:0000256" key="1">
    <source>
        <dbReference type="SAM" id="SignalP"/>
    </source>
</evidence>
<proteinExistence type="predicted"/>
<keyword evidence="3" id="KW-1185">Reference proteome</keyword>
<feature type="signal peptide" evidence="1">
    <location>
        <begin position="1"/>
        <end position="17"/>
    </location>
</feature>
<reference evidence="2" key="1">
    <citation type="submission" date="2022-07" db="EMBL/GenBank/DDBJ databases">
        <title>Phylogenomic reconstructions and comparative analyses of Kickxellomycotina fungi.</title>
        <authorList>
            <person name="Reynolds N.K."/>
            <person name="Stajich J.E."/>
            <person name="Barry K."/>
            <person name="Grigoriev I.V."/>
            <person name="Crous P."/>
            <person name="Smith M.E."/>
        </authorList>
    </citation>
    <scope>NUCLEOTIDE SEQUENCE</scope>
    <source>
        <strain evidence="2">BCRC 34297</strain>
    </source>
</reference>
<accession>A0A9W8L882</accession>
<dbReference type="EMBL" id="JANBUH010001846">
    <property type="protein sequence ID" value="KAJ2742253.1"/>
    <property type="molecule type" value="Genomic_DNA"/>
</dbReference>
<name>A0A9W8L882_9FUNG</name>
<feature type="chain" id="PRO_5040819785" evidence="1">
    <location>
        <begin position="18"/>
        <end position="141"/>
    </location>
</feature>
<protein>
    <submittedName>
        <fullName evidence="2">Uncharacterized protein</fullName>
    </submittedName>
</protein>
<keyword evidence="1" id="KW-0732">Signal</keyword>
<sequence length="141" mass="15069">MHLPNLLICLLPALAIASQPEQKSAIARAPAGVSRADAYSLATQLGKDFVDALYEVRAFNEHIAETVASGQERARDDDDGESDDTSKLITKLASAFRPIMKEFIAVVNTVLPAGPQRQLVKAAADAVDSLLPLILKYALGL</sequence>
<dbReference type="AlphaFoldDB" id="A0A9W8L882"/>